<evidence type="ECO:0000256" key="1">
    <source>
        <dbReference type="ARBA" id="ARBA00004651"/>
    </source>
</evidence>
<dbReference type="GO" id="GO:0005886">
    <property type="term" value="C:plasma membrane"/>
    <property type="evidence" value="ECO:0007669"/>
    <property type="project" value="UniProtKB-SubCell"/>
</dbReference>
<keyword evidence="5 7" id="KW-0472">Membrane</keyword>
<keyword evidence="10" id="KW-1185">Reference proteome</keyword>
<feature type="transmembrane region" description="Helical" evidence="7">
    <location>
        <begin position="72"/>
        <end position="91"/>
    </location>
</feature>
<evidence type="ECO:0000256" key="6">
    <source>
        <dbReference type="SAM" id="MobiDB-lite"/>
    </source>
</evidence>
<protein>
    <submittedName>
        <fullName evidence="9">Permease of the drug/metabolite transporter (DMT) superfamily</fullName>
    </submittedName>
</protein>
<comment type="subcellular location">
    <subcellularLocation>
        <location evidence="1">Cell membrane</location>
        <topology evidence="1">Multi-pass membrane protein</topology>
    </subcellularLocation>
</comment>
<reference evidence="10" key="1">
    <citation type="submission" date="2016-10" db="EMBL/GenBank/DDBJ databases">
        <authorList>
            <person name="Varghese N."/>
            <person name="Submissions S."/>
        </authorList>
    </citation>
    <scope>NUCLEOTIDE SEQUENCE [LARGE SCALE GENOMIC DNA]</scope>
    <source>
        <strain evidence="10">CGMCC 1.1761</strain>
    </source>
</reference>
<feature type="domain" description="EamA" evidence="8">
    <location>
        <begin position="10"/>
        <end position="142"/>
    </location>
</feature>
<evidence type="ECO:0000256" key="7">
    <source>
        <dbReference type="SAM" id="Phobius"/>
    </source>
</evidence>
<keyword evidence="4 7" id="KW-1133">Transmembrane helix</keyword>
<dbReference type="EMBL" id="FMTP01000005">
    <property type="protein sequence ID" value="SCW86342.1"/>
    <property type="molecule type" value="Genomic_DNA"/>
</dbReference>
<keyword evidence="3 7" id="KW-0812">Transmembrane</keyword>
<dbReference type="PANTHER" id="PTHR32322:SF18">
    <property type="entry name" value="S-ADENOSYLMETHIONINE_S-ADENOSYLHOMOCYSTEINE TRANSPORTER"/>
    <property type="match status" value="1"/>
</dbReference>
<feature type="transmembrane region" description="Helical" evidence="7">
    <location>
        <begin position="97"/>
        <end position="118"/>
    </location>
</feature>
<dbReference type="AlphaFoldDB" id="A0A1G4TY51"/>
<dbReference type="PANTHER" id="PTHR32322">
    <property type="entry name" value="INNER MEMBRANE TRANSPORTER"/>
    <property type="match status" value="1"/>
</dbReference>
<evidence type="ECO:0000256" key="4">
    <source>
        <dbReference type="ARBA" id="ARBA00022989"/>
    </source>
</evidence>
<feature type="transmembrane region" description="Helical" evidence="7">
    <location>
        <begin position="217"/>
        <end position="238"/>
    </location>
</feature>
<proteinExistence type="predicted"/>
<sequence>MFRRLFDAPYLLLTLVSLFWAGNIVMGRHVAGHVPPASLAWMRWALAVLILLPFAWRSMRADWPLLRRHWKLVGLLALTGITLFNTMQYHALEFTPALNALLIQSTGPLLIAFWSLILNGERLSMGQAAGIFLSLMGVLTIICRGDPAVLVNIAFNEGDLWMIAAMALYGAYSSLLARRPAFSALGFLGFSLGLGMLMLTPLFVVERAVSPPLVFDAKALTAILYVALFPSVLAYLFFNRGIQLVGPNRAAPFFHLMPVFGSALAIVFLGERPHLYHAAGYGLVLAGVVIATLWAPKTGRPRTGPASAELEAGDAEERLQRRRAE</sequence>
<evidence type="ECO:0000313" key="10">
    <source>
        <dbReference type="Proteomes" id="UP000198889"/>
    </source>
</evidence>
<keyword evidence="2" id="KW-1003">Cell membrane</keyword>
<dbReference type="RefSeq" id="WP_091441717.1">
    <property type="nucleotide sequence ID" value="NZ_FMTP01000005.1"/>
</dbReference>
<feature type="transmembrane region" description="Helical" evidence="7">
    <location>
        <begin position="250"/>
        <end position="269"/>
    </location>
</feature>
<feature type="transmembrane region" description="Helical" evidence="7">
    <location>
        <begin position="160"/>
        <end position="177"/>
    </location>
</feature>
<feature type="domain" description="EamA" evidence="8">
    <location>
        <begin position="158"/>
        <end position="292"/>
    </location>
</feature>
<dbReference type="Pfam" id="PF00892">
    <property type="entry name" value="EamA"/>
    <property type="match status" value="2"/>
</dbReference>
<feature type="region of interest" description="Disordered" evidence="6">
    <location>
        <begin position="300"/>
        <end position="325"/>
    </location>
</feature>
<dbReference type="InterPro" id="IPR000620">
    <property type="entry name" value="EamA_dom"/>
</dbReference>
<evidence type="ECO:0000313" key="9">
    <source>
        <dbReference type="EMBL" id="SCW86342.1"/>
    </source>
</evidence>
<feature type="transmembrane region" description="Helical" evidence="7">
    <location>
        <begin position="37"/>
        <end position="56"/>
    </location>
</feature>
<feature type="transmembrane region" description="Helical" evidence="7">
    <location>
        <begin position="184"/>
        <end position="205"/>
    </location>
</feature>
<dbReference type="STRING" id="177413.SAMN05660859_3285"/>
<dbReference type="SUPFAM" id="SSF103481">
    <property type="entry name" value="Multidrug resistance efflux transporter EmrE"/>
    <property type="match status" value="2"/>
</dbReference>
<dbReference type="InterPro" id="IPR050638">
    <property type="entry name" value="AA-Vitamin_Transporters"/>
</dbReference>
<feature type="transmembrane region" description="Helical" evidence="7">
    <location>
        <begin position="275"/>
        <end position="295"/>
    </location>
</feature>
<feature type="transmembrane region" description="Helical" evidence="7">
    <location>
        <begin position="130"/>
        <end position="154"/>
    </location>
</feature>
<feature type="compositionally biased region" description="Basic and acidic residues" evidence="6">
    <location>
        <begin position="315"/>
        <end position="325"/>
    </location>
</feature>
<dbReference type="InterPro" id="IPR037185">
    <property type="entry name" value="EmrE-like"/>
</dbReference>
<evidence type="ECO:0000256" key="3">
    <source>
        <dbReference type="ARBA" id="ARBA00022692"/>
    </source>
</evidence>
<evidence type="ECO:0000256" key="2">
    <source>
        <dbReference type="ARBA" id="ARBA00022475"/>
    </source>
</evidence>
<organism evidence="9 10">
    <name type="scientific">Ancylobacter rudongensis</name>
    <dbReference type="NCBI Taxonomy" id="177413"/>
    <lineage>
        <taxon>Bacteria</taxon>
        <taxon>Pseudomonadati</taxon>
        <taxon>Pseudomonadota</taxon>
        <taxon>Alphaproteobacteria</taxon>
        <taxon>Hyphomicrobiales</taxon>
        <taxon>Xanthobacteraceae</taxon>
        <taxon>Ancylobacter</taxon>
    </lineage>
</organism>
<evidence type="ECO:0000259" key="8">
    <source>
        <dbReference type="Pfam" id="PF00892"/>
    </source>
</evidence>
<evidence type="ECO:0000256" key="5">
    <source>
        <dbReference type="ARBA" id="ARBA00023136"/>
    </source>
</evidence>
<dbReference type="Proteomes" id="UP000198889">
    <property type="component" value="Unassembled WGS sequence"/>
</dbReference>
<accession>A0A1G4TY51</accession>
<name>A0A1G4TY51_9HYPH</name>
<gene>
    <name evidence="9" type="ORF">SAMN05660859_3285</name>
</gene>